<dbReference type="Gene3D" id="3.30.360.10">
    <property type="entry name" value="Dihydrodipicolinate Reductase, domain 2"/>
    <property type="match status" value="1"/>
</dbReference>
<proteinExistence type="inferred from homology"/>
<evidence type="ECO:0000259" key="5">
    <source>
        <dbReference type="Pfam" id="PF00294"/>
    </source>
</evidence>
<dbReference type="Pfam" id="PF01658">
    <property type="entry name" value="Inos-1-P_synth"/>
    <property type="match status" value="1"/>
</dbReference>
<evidence type="ECO:0000259" key="6">
    <source>
        <dbReference type="Pfam" id="PF01658"/>
    </source>
</evidence>
<dbReference type="GO" id="GO:0016301">
    <property type="term" value="F:kinase activity"/>
    <property type="evidence" value="ECO:0007669"/>
    <property type="project" value="UniProtKB-KW"/>
</dbReference>
<evidence type="ECO:0000256" key="2">
    <source>
        <dbReference type="ARBA" id="ARBA00022679"/>
    </source>
</evidence>
<reference evidence="7" key="1">
    <citation type="submission" date="2021-01" db="EMBL/GenBank/DDBJ databases">
        <authorList>
            <person name="Corre E."/>
            <person name="Pelletier E."/>
            <person name="Niang G."/>
            <person name="Scheremetjew M."/>
            <person name="Finn R."/>
            <person name="Kale V."/>
            <person name="Holt S."/>
            <person name="Cochrane G."/>
            <person name="Meng A."/>
            <person name="Brown T."/>
            <person name="Cohen L."/>
        </authorList>
    </citation>
    <scope>NUCLEOTIDE SEQUENCE</scope>
    <source>
        <strain evidence="7">CCMP1381</strain>
    </source>
</reference>
<keyword evidence="3" id="KW-0418">Kinase</keyword>
<keyword evidence="2" id="KW-0808">Transferase</keyword>
<accession>A0A7S2B303</accession>
<organism evidence="7">
    <name type="scientific">Octactis speculum</name>
    <dbReference type="NCBI Taxonomy" id="3111310"/>
    <lineage>
        <taxon>Eukaryota</taxon>
        <taxon>Sar</taxon>
        <taxon>Stramenopiles</taxon>
        <taxon>Ochrophyta</taxon>
        <taxon>Dictyochophyceae</taxon>
        <taxon>Dictyochales</taxon>
        <taxon>Dictyochaceae</taxon>
        <taxon>Octactis</taxon>
    </lineage>
</organism>
<dbReference type="InterPro" id="IPR013021">
    <property type="entry name" value="Myo-inos-1-P_Synthase_GAPDH"/>
</dbReference>
<dbReference type="InterPro" id="IPR036291">
    <property type="entry name" value="NAD(P)-bd_dom_sf"/>
</dbReference>
<name>A0A7S2B303_9STRA</name>
<sequence>MQSPKTLDAKLKVKSDIWGSWSKSGFTSKLDHQVKVMYTEFIGDEKRDMVEYTALGLLGSPWTMLTYTRAMDSILCVPLIVDAAAWCECFTRLGVSPSAAQLALSYLFKVPQARDADKPHDPGFFTQMRSLEDLLSALSSAESDPVGPEESVAKKRETTVSSSASDVDVVEEEATVPGGAMSVPPRPPFSSVDVDGGVICAGLACLDMELVGADRSPDVQTVNSFERIQMRAGGSAPQTTAALGRLGIPAVCVARVGQDSHGTALRQLLRDEGAQAESDGFMVSEDAGVGTSVAVLPVYTDGKRGCYVDLAANTELTVEHVLDGIKSATENRKQGYRALHFGYPHLLPHCSGRGLATLLTSARRIIQGGRGDDCLVSVDLNGVTPENEKGKSQVLTTDALRQIDLLHASEGEAALICGEHDRLLGPFDDAFCERVAAWAHKRGVAILCLTLGEKGCFVSTTPSAARLRRVRDDWPPGVSMRCPAFKVGQVDVVGSSPATAKVNANGAGDTFCAAFIAGLLWKHRLSLDDVIGCAALAALHRVDTDLRDAEEQWTMARIVDAVTTGAIKRLETLEPLA</sequence>
<dbReference type="InterPro" id="IPR011611">
    <property type="entry name" value="PfkB_dom"/>
</dbReference>
<dbReference type="PANTHER" id="PTHR43085">
    <property type="entry name" value="HEXOKINASE FAMILY MEMBER"/>
    <property type="match status" value="1"/>
</dbReference>
<evidence type="ECO:0000256" key="1">
    <source>
        <dbReference type="ARBA" id="ARBA00010688"/>
    </source>
</evidence>
<protein>
    <recommendedName>
        <fullName evidence="8">Carbohydrate kinase PfkB domain-containing protein</fullName>
    </recommendedName>
</protein>
<feature type="region of interest" description="Disordered" evidence="4">
    <location>
        <begin position="139"/>
        <end position="170"/>
    </location>
</feature>
<evidence type="ECO:0008006" key="8">
    <source>
        <dbReference type="Google" id="ProtNLM"/>
    </source>
</evidence>
<dbReference type="PANTHER" id="PTHR43085:SF57">
    <property type="entry name" value="CARBOHYDRATE KINASE PFKB DOMAIN-CONTAINING PROTEIN"/>
    <property type="match status" value="1"/>
</dbReference>
<evidence type="ECO:0000256" key="3">
    <source>
        <dbReference type="ARBA" id="ARBA00022777"/>
    </source>
</evidence>
<feature type="domain" description="Carbohydrate kinase PfkB" evidence="5">
    <location>
        <begin position="199"/>
        <end position="537"/>
    </location>
</feature>
<dbReference type="SUPFAM" id="SSF51735">
    <property type="entry name" value="NAD(P)-binding Rossmann-fold domains"/>
    <property type="match status" value="1"/>
</dbReference>
<comment type="similarity">
    <text evidence="1">Belongs to the carbohydrate kinase PfkB family.</text>
</comment>
<dbReference type="Pfam" id="PF00294">
    <property type="entry name" value="PfkB"/>
    <property type="match status" value="1"/>
</dbReference>
<dbReference type="EMBL" id="HBGS01009906">
    <property type="protein sequence ID" value="CAD9385102.1"/>
    <property type="molecule type" value="Transcribed_RNA"/>
</dbReference>
<feature type="domain" description="Myo-inositol-1-phosphate synthase GAPDH-like" evidence="6">
    <location>
        <begin position="1"/>
        <end position="73"/>
    </location>
</feature>
<evidence type="ECO:0000313" key="7">
    <source>
        <dbReference type="EMBL" id="CAD9385102.1"/>
    </source>
</evidence>
<evidence type="ECO:0000256" key="4">
    <source>
        <dbReference type="SAM" id="MobiDB-lite"/>
    </source>
</evidence>
<dbReference type="Gene3D" id="3.40.1190.20">
    <property type="match status" value="1"/>
</dbReference>
<dbReference type="InterPro" id="IPR050306">
    <property type="entry name" value="PfkB_Carbo_kinase"/>
</dbReference>
<dbReference type="AlphaFoldDB" id="A0A7S2B303"/>
<dbReference type="SUPFAM" id="SSF53613">
    <property type="entry name" value="Ribokinase-like"/>
    <property type="match status" value="1"/>
</dbReference>
<gene>
    <name evidence="7" type="ORF">DSPE1174_LOCUS5228</name>
</gene>
<dbReference type="InterPro" id="IPR029056">
    <property type="entry name" value="Ribokinase-like"/>
</dbReference>